<sequence>MRKNCPQGKKLKRLAWGILQTEWARAIRNVGPRHAVFGHIPRQGKGQAGAVTRKQSSRPDAGEDRLFSMRWNDGVLTGFLPLSCLLGIIRN</sequence>
<evidence type="ECO:0000256" key="1">
    <source>
        <dbReference type="SAM" id="MobiDB-lite"/>
    </source>
</evidence>
<dbReference type="KEGG" id="goy:GLS_c13760"/>
<evidence type="ECO:0000313" key="3">
    <source>
        <dbReference type="Proteomes" id="UP000031656"/>
    </source>
</evidence>
<protein>
    <submittedName>
        <fullName evidence="2">Uncharacterized protein</fullName>
    </submittedName>
</protein>
<accession>A0A067Z441</accession>
<organism evidence="2 3">
    <name type="scientific">Gluconobacter oxydans DSM 3504</name>
    <dbReference type="NCBI Taxonomy" id="1288313"/>
    <lineage>
        <taxon>Bacteria</taxon>
        <taxon>Pseudomonadati</taxon>
        <taxon>Pseudomonadota</taxon>
        <taxon>Alphaproteobacteria</taxon>
        <taxon>Acetobacterales</taxon>
        <taxon>Acetobacteraceae</taxon>
        <taxon>Gluconobacter</taxon>
    </lineage>
</organism>
<evidence type="ECO:0000313" key="2">
    <source>
        <dbReference type="EMBL" id="AHK71273.1"/>
    </source>
</evidence>
<proteinExistence type="predicted"/>
<dbReference type="EMBL" id="CP004373">
    <property type="protein sequence ID" value="AHK71273.1"/>
    <property type="molecule type" value="Genomic_DNA"/>
</dbReference>
<reference evidence="2 3" key="1">
    <citation type="journal article" date="2015" name="Appl. Microbiol. Biotechnol.">
        <title>The consequence of an additional NADH dehydrogenase paralog on the growth of Gluconobacter oxydans DSM3504.</title>
        <authorList>
            <person name="Kostner D."/>
            <person name="Luchterhand B."/>
            <person name="Junker A."/>
            <person name="Volland S."/>
            <person name="Daniel R."/>
            <person name="Buchs J."/>
            <person name="Liebl W."/>
            <person name="Ehrenreich A."/>
        </authorList>
    </citation>
    <scope>NUCLEOTIDE SEQUENCE [LARGE SCALE GENOMIC DNA]</scope>
    <source>
        <strain evidence="2">DSM 3504</strain>
    </source>
</reference>
<dbReference type="Proteomes" id="UP000031656">
    <property type="component" value="Chromosome"/>
</dbReference>
<dbReference type="AlphaFoldDB" id="A0A067Z441"/>
<gene>
    <name evidence="2" type="ORF">GLS_c13760</name>
</gene>
<feature type="region of interest" description="Disordered" evidence="1">
    <location>
        <begin position="38"/>
        <end position="62"/>
    </location>
</feature>
<dbReference type="HOGENOM" id="CLU_2422796_0_0_5"/>
<name>A0A067Z441_GLUOY</name>